<dbReference type="GO" id="GO:0022857">
    <property type="term" value="F:transmembrane transporter activity"/>
    <property type="evidence" value="ECO:0007669"/>
    <property type="project" value="InterPro"/>
</dbReference>
<comment type="subcellular location">
    <subcellularLocation>
        <location evidence="1">Cell membrane</location>
        <topology evidence="1">Multi-pass membrane protein</topology>
    </subcellularLocation>
</comment>
<evidence type="ECO:0000313" key="7">
    <source>
        <dbReference type="EMBL" id="KAA2267209.1"/>
    </source>
</evidence>
<dbReference type="InterPro" id="IPR011701">
    <property type="entry name" value="MFS"/>
</dbReference>
<feature type="transmembrane region" description="Helical" evidence="6">
    <location>
        <begin position="329"/>
        <end position="349"/>
    </location>
</feature>
<dbReference type="OrthoDB" id="3227279at2"/>
<proteinExistence type="predicted"/>
<dbReference type="InterPro" id="IPR036259">
    <property type="entry name" value="MFS_trans_sf"/>
</dbReference>
<feature type="transmembrane region" description="Helical" evidence="6">
    <location>
        <begin position="288"/>
        <end position="308"/>
    </location>
</feature>
<keyword evidence="4 6" id="KW-1133">Transmembrane helix</keyword>
<keyword evidence="3 6" id="KW-0812">Transmembrane</keyword>
<protein>
    <submittedName>
        <fullName evidence="7">MFS transporter</fullName>
    </submittedName>
</protein>
<evidence type="ECO:0000256" key="1">
    <source>
        <dbReference type="ARBA" id="ARBA00004651"/>
    </source>
</evidence>
<dbReference type="GO" id="GO:0005886">
    <property type="term" value="C:plasma membrane"/>
    <property type="evidence" value="ECO:0007669"/>
    <property type="project" value="UniProtKB-SubCell"/>
</dbReference>
<evidence type="ECO:0000256" key="5">
    <source>
        <dbReference type="ARBA" id="ARBA00023136"/>
    </source>
</evidence>
<evidence type="ECO:0000256" key="2">
    <source>
        <dbReference type="ARBA" id="ARBA00022475"/>
    </source>
</evidence>
<keyword evidence="5 6" id="KW-0472">Membrane</keyword>
<accession>A0A5B2XWI7</accession>
<dbReference type="CDD" id="cd06173">
    <property type="entry name" value="MFS_MefA_like"/>
    <property type="match status" value="1"/>
</dbReference>
<feature type="transmembrane region" description="Helical" evidence="6">
    <location>
        <begin position="264"/>
        <end position="282"/>
    </location>
</feature>
<dbReference type="Gene3D" id="1.20.1250.20">
    <property type="entry name" value="MFS general substrate transporter like domains"/>
    <property type="match status" value="1"/>
</dbReference>
<dbReference type="Pfam" id="PF07690">
    <property type="entry name" value="MFS_1"/>
    <property type="match status" value="1"/>
</dbReference>
<feature type="transmembrane region" description="Helical" evidence="6">
    <location>
        <begin position="30"/>
        <end position="52"/>
    </location>
</feature>
<dbReference type="SUPFAM" id="SSF103473">
    <property type="entry name" value="MFS general substrate transporter"/>
    <property type="match status" value="1"/>
</dbReference>
<dbReference type="EMBL" id="VUOB01000001">
    <property type="protein sequence ID" value="KAA2267209.1"/>
    <property type="molecule type" value="Genomic_DNA"/>
</dbReference>
<sequence>MWAAELLSIAGDQLARVALSVLVFQRTGSAFLTGLTYALTFVPALVGGILLAGLGDRYPRRDVMVAADLARAALVGLMVVPGIPLWALCALVALMTLLNGPFKAAQQALLPDVLTDGKYVTGMAIRNITSQSAQLVGFAGGGALVSAVSPSVGLAMDAGTFLLSALLLRRGVGHRPAARRTPTRPSFLASTGAGIRLVWRDPGLRALIALCWLAGFYVVPEALAAPYAGSLGGGALAVGLIMASDPVGSVVGGIVFGRWVPERVQVRVIGLLGVAAGLPLALCVLRPGLIASMVLFALSGMAATAYNIQGTASFVRRLPDEQRAQGAGLLSTGLITVQGLGALVAGALADRIGPAHTIALAGMTGAVVAVPIALGWSRARPKWSAEE</sequence>
<organism evidence="7 8">
    <name type="scientific">Solihabitans fulvus</name>
    <dbReference type="NCBI Taxonomy" id="1892852"/>
    <lineage>
        <taxon>Bacteria</taxon>
        <taxon>Bacillati</taxon>
        <taxon>Actinomycetota</taxon>
        <taxon>Actinomycetes</taxon>
        <taxon>Pseudonocardiales</taxon>
        <taxon>Pseudonocardiaceae</taxon>
        <taxon>Solihabitans</taxon>
    </lineage>
</organism>
<reference evidence="7 8" key="2">
    <citation type="submission" date="2019-09" db="EMBL/GenBank/DDBJ databases">
        <authorList>
            <person name="Jin C."/>
        </authorList>
    </citation>
    <scope>NUCLEOTIDE SEQUENCE [LARGE SCALE GENOMIC DNA]</scope>
    <source>
        <strain evidence="7 8">AN110305</strain>
    </source>
</reference>
<dbReference type="PANTHER" id="PTHR23513">
    <property type="entry name" value="INTEGRAL MEMBRANE EFFLUX PROTEIN-RELATED"/>
    <property type="match status" value="1"/>
</dbReference>
<evidence type="ECO:0000256" key="6">
    <source>
        <dbReference type="SAM" id="Phobius"/>
    </source>
</evidence>
<dbReference type="PANTHER" id="PTHR23513:SF11">
    <property type="entry name" value="STAPHYLOFERRIN A TRANSPORTER"/>
    <property type="match status" value="1"/>
</dbReference>
<keyword evidence="8" id="KW-1185">Reference proteome</keyword>
<name>A0A5B2XWI7_9PSEU</name>
<dbReference type="AlphaFoldDB" id="A0A5B2XWI7"/>
<feature type="transmembrane region" description="Helical" evidence="6">
    <location>
        <begin position="206"/>
        <end position="228"/>
    </location>
</feature>
<keyword evidence="2" id="KW-1003">Cell membrane</keyword>
<gene>
    <name evidence="7" type="ORF">F0L68_00910</name>
</gene>
<evidence type="ECO:0000256" key="4">
    <source>
        <dbReference type="ARBA" id="ARBA00022989"/>
    </source>
</evidence>
<reference evidence="7 8" key="1">
    <citation type="submission" date="2019-09" db="EMBL/GenBank/DDBJ databases">
        <title>Goodfellowia gen. nov., a new genus of the Pseudonocardineae related to Actinoalloteichus, containing Goodfellowia coeruleoviolacea gen. nov., comb. nov. gen. nov., comb. nov.</title>
        <authorList>
            <person name="Labeda D."/>
        </authorList>
    </citation>
    <scope>NUCLEOTIDE SEQUENCE [LARGE SCALE GENOMIC DNA]</scope>
    <source>
        <strain evidence="7 8">AN110305</strain>
    </source>
</reference>
<feature type="transmembrane region" description="Helical" evidence="6">
    <location>
        <begin position="147"/>
        <end position="168"/>
    </location>
</feature>
<evidence type="ECO:0000313" key="8">
    <source>
        <dbReference type="Proteomes" id="UP000323454"/>
    </source>
</evidence>
<feature type="transmembrane region" description="Helical" evidence="6">
    <location>
        <begin position="73"/>
        <end position="98"/>
    </location>
</feature>
<evidence type="ECO:0000256" key="3">
    <source>
        <dbReference type="ARBA" id="ARBA00022692"/>
    </source>
</evidence>
<feature type="transmembrane region" description="Helical" evidence="6">
    <location>
        <begin position="355"/>
        <end position="376"/>
    </location>
</feature>
<feature type="transmembrane region" description="Helical" evidence="6">
    <location>
        <begin position="234"/>
        <end position="257"/>
    </location>
</feature>
<dbReference type="Proteomes" id="UP000323454">
    <property type="component" value="Unassembled WGS sequence"/>
</dbReference>
<comment type="caution">
    <text evidence="7">The sequence shown here is derived from an EMBL/GenBank/DDBJ whole genome shotgun (WGS) entry which is preliminary data.</text>
</comment>